<dbReference type="CDD" id="cd06257">
    <property type="entry name" value="DnaJ"/>
    <property type="match status" value="1"/>
</dbReference>
<comment type="cofactor">
    <cofactor evidence="11">
        <name>Zn(2+)</name>
        <dbReference type="ChEBI" id="CHEBI:29105"/>
    </cofactor>
    <text evidence="11">Binds 2 Zn(2+) ions per monomer.</text>
</comment>
<dbReference type="InterPro" id="IPR036410">
    <property type="entry name" value="HSP_DnaJ_Cys-rich_dom_sf"/>
</dbReference>
<dbReference type="InterPro" id="IPR036869">
    <property type="entry name" value="J_dom_sf"/>
</dbReference>
<dbReference type="FunFam" id="2.10.230.10:FF:000002">
    <property type="entry name" value="Molecular chaperone DnaJ"/>
    <property type="match status" value="1"/>
</dbReference>
<feature type="domain" description="J" evidence="14">
    <location>
        <begin position="4"/>
        <end position="68"/>
    </location>
</feature>
<dbReference type="InterPro" id="IPR002939">
    <property type="entry name" value="DnaJ_C"/>
</dbReference>
<feature type="binding site" evidence="11">
    <location>
        <position position="169"/>
    </location>
    <ligand>
        <name>Zn(2+)</name>
        <dbReference type="ChEBI" id="CHEBI:29105"/>
        <label>2</label>
    </ligand>
</feature>
<feature type="binding site" evidence="11">
    <location>
        <position position="212"/>
    </location>
    <ligand>
        <name>Zn(2+)</name>
        <dbReference type="ChEBI" id="CHEBI:29105"/>
        <label>1</label>
    </ligand>
</feature>
<dbReference type="Gene3D" id="1.10.287.110">
    <property type="entry name" value="DnaJ domain"/>
    <property type="match status" value="1"/>
</dbReference>
<dbReference type="GO" id="GO:0051082">
    <property type="term" value="F:unfolded protein binding"/>
    <property type="evidence" value="ECO:0007669"/>
    <property type="project" value="UniProtKB-UniRule"/>
</dbReference>
<evidence type="ECO:0000256" key="11">
    <source>
        <dbReference type="HAMAP-Rule" id="MF_01152"/>
    </source>
</evidence>
<dbReference type="GO" id="GO:0006260">
    <property type="term" value="P:DNA replication"/>
    <property type="evidence" value="ECO:0007669"/>
    <property type="project" value="UniProtKB-KW"/>
</dbReference>
<organism evidence="16 17">
    <name type="scientific">Parenemella sanctibonifatiensis</name>
    <dbReference type="NCBI Taxonomy" id="2016505"/>
    <lineage>
        <taxon>Bacteria</taxon>
        <taxon>Bacillati</taxon>
        <taxon>Actinomycetota</taxon>
        <taxon>Actinomycetes</taxon>
        <taxon>Propionibacteriales</taxon>
        <taxon>Propionibacteriaceae</taxon>
        <taxon>Parenemella</taxon>
    </lineage>
</organism>
<dbReference type="SMART" id="SM00271">
    <property type="entry name" value="DnaJ"/>
    <property type="match status" value="1"/>
</dbReference>
<feature type="repeat" description="CXXCXGXG motif" evidence="11">
    <location>
        <begin position="152"/>
        <end position="159"/>
    </location>
</feature>
<accession>A0A255EKC8</accession>
<dbReference type="Gene3D" id="2.60.260.20">
    <property type="entry name" value="Urease metallochaperone UreE, N-terminal domain"/>
    <property type="match status" value="2"/>
</dbReference>
<dbReference type="Pfam" id="PF00684">
    <property type="entry name" value="DnaJ_CXXCXGXG"/>
    <property type="match status" value="1"/>
</dbReference>
<evidence type="ECO:0000313" key="16">
    <source>
        <dbReference type="EMBL" id="OYN91986.1"/>
    </source>
</evidence>
<evidence type="ECO:0000256" key="12">
    <source>
        <dbReference type="PROSITE-ProRule" id="PRU00546"/>
    </source>
</evidence>
<dbReference type="PANTHER" id="PTHR43096:SF48">
    <property type="entry name" value="CHAPERONE PROTEIN DNAJ"/>
    <property type="match status" value="1"/>
</dbReference>
<dbReference type="GO" id="GO:0008270">
    <property type="term" value="F:zinc ion binding"/>
    <property type="evidence" value="ECO:0007669"/>
    <property type="project" value="UniProtKB-UniRule"/>
</dbReference>
<dbReference type="PANTHER" id="PTHR43096">
    <property type="entry name" value="DNAJ HOMOLOG 1, MITOCHONDRIAL-RELATED"/>
    <property type="match status" value="1"/>
</dbReference>
<dbReference type="PROSITE" id="PS51188">
    <property type="entry name" value="ZF_CR"/>
    <property type="match status" value="1"/>
</dbReference>
<comment type="subcellular location">
    <subcellularLocation>
        <location evidence="11">Cytoplasm</location>
    </subcellularLocation>
</comment>
<dbReference type="RefSeq" id="WP_094452012.1">
    <property type="nucleotide sequence ID" value="NZ_NMVJ01000001.1"/>
</dbReference>
<keyword evidence="5 11" id="KW-0863">Zinc-finger</keyword>
<evidence type="ECO:0000259" key="14">
    <source>
        <dbReference type="PROSITE" id="PS50076"/>
    </source>
</evidence>
<keyword evidence="4 11" id="KW-0677">Repeat</keyword>
<evidence type="ECO:0000259" key="15">
    <source>
        <dbReference type="PROSITE" id="PS51188"/>
    </source>
</evidence>
<dbReference type="PRINTS" id="PR00625">
    <property type="entry name" value="JDOMAIN"/>
</dbReference>
<feature type="repeat" description="CXXCXGXG motif" evidence="11">
    <location>
        <begin position="209"/>
        <end position="216"/>
    </location>
</feature>
<evidence type="ECO:0000256" key="5">
    <source>
        <dbReference type="ARBA" id="ARBA00022771"/>
    </source>
</evidence>
<dbReference type="Gene3D" id="2.10.230.10">
    <property type="entry name" value="Heat shock protein DnaJ, cysteine-rich domain"/>
    <property type="match status" value="1"/>
</dbReference>
<evidence type="ECO:0000256" key="3">
    <source>
        <dbReference type="ARBA" id="ARBA00022723"/>
    </source>
</evidence>
<gene>
    <name evidence="11 16" type="primary">dnaJ</name>
    <name evidence="16" type="ORF">CGZ91_00165</name>
</gene>
<dbReference type="InterPro" id="IPR008971">
    <property type="entry name" value="HSP40/DnaJ_pept-bd"/>
</dbReference>
<dbReference type="NCBIfam" id="TIGR02349">
    <property type="entry name" value="DnaJ_bact"/>
    <property type="match status" value="1"/>
</dbReference>
<comment type="domain">
    <text evidence="11">The J domain is necessary and sufficient to stimulate DnaK ATPase activity. Zinc center 1 plays an important role in the autonomous, DnaK-independent chaperone activity of DnaJ. Zinc center 2 is essential for interaction with DnaK and for DnaJ activity.</text>
</comment>
<keyword evidence="8 11" id="KW-0143">Chaperone</keyword>
<feature type="binding site" evidence="11">
    <location>
        <position position="209"/>
    </location>
    <ligand>
        <name>Zn(2+)</name>
        <dbReference type="ChEBI" id="CHEBI:29105"/>
        <label>1</label>
    </ligand>
</feature>
<evidence type="ECO:0000256" key="13">
    <source>
        <dbReference type="SAM" id="MobiDB-lite"/>
    </source>
</evidence>
<evidence type="ECO:0000256" key="6">
    <source>
        <dbReference type="ARBA" id="ARBA00022833"/>
    </source>
</evidence>
<dbReference type="EMBL" id="NMVJ01000001">
    <property type="protein sequence ID" value="OYN91986.1"/>
    <property type="molecule type" value="Genomic_DNA"/>
</dbReference>
<dbReference type="CDD" id="cd10719">
    <property type="entry name" value="DnaJ_zf"/>
    <property type="match status" value="1"/>
</dbReference>
<comment type="function">
    <text evidence="11">Participates actively in the response to hyperosmotic and heat shock by preventing the aggregation of stress-denatured proteins and by disaggregating proteins, also in an autonomous, DnaK-independent fashion. Unfolded proteins bind initially to DnaJ; upon interaction with the DnaJ-bound protein, DnaK hydrolyzes its bound ATP, resulting in the formation of a stable complex. GrpE releases ADP from DnaK; ATP binding to DnaK triggers the release of the substrate protein, thus completing the reaction cycle. Several rounds of ATP-dependent interactions between DnaJ, DnaK and GrpE are required for fully efficient folding. Also involved, together with DnaK and GrpE, in the DNA replication of plasmids through activation of initiation proteins.</text>
</comment>
<evidence type="ECO:0000256" key="8">
    <source>
        <dbReference type="ARBA" id="ARBA00023186"/>
    </source>
</evidence>
<dbReference type="GO" id="GO:0031072">
    <property type="term" value="F:heat shock protein binding"/>
    <property type="evidence" value="ECO:0007669"/>
    <property type="project" value="InterPro"/>
</dbReference>
<dbReference type="HAMAP" id="MF_01152">
    <property type="entry name" value="DnaJ"/>
    <property type="match status" value="1"/>
</dbReference>
<dbReference type="PROSITE" id="PS50076">
    <property type="entry name" value="DNAJ_2"/>
    <property type="match status" value="1"/>
</dbReference>
<dbReference type="CDD" id="cd10747">
    <property type="entry name" value="DnaJ_C"/>
    <property type="match status" value="1"/>
</dbReference>
<dbReference type="InterPro" id="IPR012724">
    <property type="entry name" value="DnaJ"/>
</dbReference>
<evidence type="ECO:0000256" key="9">
    <source>
        <dbReference type="ARBA" id="ARBA00061004"/>
    </source>
</evidence>
<feature type="repeat" description="CXXCXGXG motif" evidence="11">
    <location>
        <begin position="195"/>
        <end position="202"/>
    </location>
</feature>
<keyword evidence="6 11" id="KW-0862">Zinc</keyword>
<comment type="caution">
    <text evidence="16">The sequence shown here is derived from an EMBL/GenBank/DDBJ whole genome shotgun (WGS) entry which is preliminary data.</text>
</comment>
<feature type="binding site" evidence="11">
    <location>
        <position position="152"/>
    </location>
    <ligand>
        <name>Zn(2+)</name>
        <dbReference type="ChEBI" id="CHEBI:29105"/>
        <label>1</label>
    </ligand>
</feature>
<evidence type="ECO:0000256" key="1">
    <source>
        <dbReference type="ARBA" id="ARBA00022490"/>
    </source>
</evidence>
<dbReference type="GO" id="GO:0009408">
    <property type="term" value="P:response to heat"/>
    <property type="evidence" value="ECO:0007669"/>
    <property type="project" value="InterPro"/>
</dbReference>
<feature type="domain" description="CR-type" evidence="15">
    <location>
        <begin position="139"/>
        <end position="221"/>
    </location>
</feature>
<dbReference type="NCBIfam" id="NF008035">
    <property type="entry name" value="PRK10767.1"/>
    <property type="match status" value="1"/>
</dbReference>
<dbReference type="GO" id="GO:0005524">
    <property type="term" value="F:ATP binding"/>
    <property type="evidence" value="ECO:0007669"/>
    <property type="project" value="InterPro"/>
</dbReference>
<keyword evidence="7 11" id="KW-0346">Stress response</keyword>
<feature type="zinc finger region" description="CR-type" evidence="12">
    <location>
        <begin position="139"/>
        <end position="221"/>
    </location>
</feature>
<feature type="region of interest" description="Disordered" evidence="13">
    <location>
        <begin position="374"/>
        <end position="400"/>
    </location>
</feature>
<feature type="repeat" description="CXXCXGXG motif" evidence="11">
    <location>
        <begin position="169"/>
        <end position="176"/>
    </location>
</feature>
<evidence type="ECO:0000256" key="7">
    <source>
        <dbReference type="ARBA" id="ARBA00023016"/>
    </source>
</evidence>
<dbReference type="SUPFAM" id="SSF46565">
    <property type="entry name" value="Chaperone J-domain"/>
    <property type="match status" value="1"/>
</dbReference>
<evidence type="ECO:0000256" key="10">
    <source>
        <dbReference type="ARBA" id="ARBA00067609"/>
    </source>
</evidence>
<feature type="binding site" evidence="11">
    <location>
        <position position="198"/>
    </location>
    <ligand>
        <name>Zn(2+)</name>
        <dbReference type="ChEBI" id="CHEBI:29105"/>
        <label>2</label>
    </ligand>
</feature>
<dbReference type="InterPro" id="IPR001623">
    <property type="entry name" value="DnaJ_domain"/>
</dbReference>
<dbReference type="InterPro" id="IPR001305">
    <property type="entry name" value="HSP_DnaJ_Cys-rich_dom"/>
</dbReference>
<name>A0A255EKC8_9ACTN</name>
<dbReference type="AlphaFoldDB" id="A0A255EKC8"/>
<dbReference type="GO" id="GO:0005737">
    <property type="term" value="C:cytoplasm"/>
    <property type="evidence" value="ECO:0007669"/>
    <property type="project" value="UniProtKB-SubCell"/>
</dbReference>
<dbReference type="InterPro" id="IPR018253">
    <property type="entry name" value="DnaJ_domain_CS"/>
</dbReference>
<feature type="compositionally biased region" description="Basic and acidic residues" evidence="13">
    <location>
        <begin position="382"/>
        <end position="400"/>
    </location>
</feature>
<keyword evidence="17" id="KW-1185">Reference proteome</keyword>
<keyword evidence="1 11" id="KW-0963">Cytoplasm</keyword>
<comment type="subunit">
    <text evidence="11">Homodimer.</text>
</comment>
<dbReference type="Proteomes" id="UP000216300">
    <property type="component" value="Unassembled WGS sequence"/>
</dbReference>
<evidence type="ECO:0000256" key="4">
    <source>
        <dbReference type="ARBA" id="ARBA00022737"/>
    </source>
</evidence>
<feature type="binding site" evidence="11">
    <location>
        <position position="195"/>
    </location>
    <ligand>
        <name>Zn(2+)</name>
        <dbReference type="ChEBI" id="CHEBI:29105"/>
        <label>2</label>
    </ligand>
</feature>
<dbReference type="Pfam" id="PF00226">
    <property type="entry name" value="DnaJ"/>
    <property type="match status" value="1"/>
</dbReference>
<dbReference type="GO" id="GO:0042026">
    <property type="term" value="P:protein refolding"/>
    <property type="evidence" value="ECO:0007669"/>
    <property type="project" value="TreeGrafter"/>
</dbReference>
<evidence type="ECO:0000313" key="17">
    <source>
        <dbReference type="Proteomes" id="UP000216300"/>
    </source>
</evidence>
<dbReference type="SUPFAM" id="SSF57938">
    <property type="entry name" value="DnaJ/Hsp40 cysteine-rich domain"/>
    <property type="match status" value="1"/>
</dbReference>
<feature type="binding site" evidence="11">
    <location>
        <position position="172"/>
    </location>
    <ligand>
        <name>Zn(2+)</name>
        <dbReference type="ChEBI" id="CHEBI:29105"/>
        <label>2</label>
    </ligand>
</feature>
<comment type="similarity">
    <text evidence="9 11">Belongs to the DnaJ family.</text>
</comment>
<sequence length="400" mass="42939">MLTDYYELLGVERDASADQIKKAYRKAAMRVHPDVAPGPDAAEKFKQVNEAYEVLSDSEKRSIYDRGGDPRAARGGGGYGGGGFGGFQSAGFGEGFDVNDLFGAMFGQGAGGRGPRSRTRRGQDALVRLELDLSEAAFGVTKPLRVDTADTCSVCQGSGAAEGSEPQTCETCHGHGEIVQVQRSFIGDIRTSQPCPTCRGYGTVIPNPCLECDGEGRVRTSRTINVKIPAGVATGNRVHLDGKGEAGPGGGPNGDLYVELLVRQHPTFKREGDNLEMVCRLPMTAAALGTEITIDTLEADLPASDEQDRTVRLEVPAGTQSGTRLVVRGRGIPRLRGSGRGELGVTLLIQTPTKLNDRQRELLQEFARERDELDADGATVSSKEHKEHKGFFDKIRDAFN</sequence>
<protein>
    <recommendedName>
        <fullName evidence="10 11">Chaperone protein DnaJ</fullName>
    </recommendedName>
</protein>
<keyword evidence="2 11" id="KW-0235">DNA replication</keyword>
<keyword evidence="3 11" id="KW-0479">Metal-binding</keyword>
<dbReference type="OrthoDB" id="9779889at2"/>
<feature type="binding site" evidence="11">
    <location>
        <position position="155"/>
    </location>
    <ligand>
        <name>Zn(2+)</name>
        <dbReference type="ChEBI" id="CHEBI:29105"/>
        <label>1</label>
    </ligand>
</feature>
<proteinExistence type="inferred from homology"/>
<dbReference type="SUPFAM" id="SSF49493">
    <property type="entry name" value="HSP40/DnaJ peptide-binding domain"/>
    <property type="match status" value="2"/>
</dbReference>
<evidence type="ECO:0000256" key="2">
    <source>
        <dbReference type="ARBA" id="ARBA00022705"/>
    </source>
</evidence>
<dbReference type="PROSITE" id="PS00636">
    <property type="entry name" value="DNAJ_1"/>
    <property type="match status" value="1"/>
</dbReference>
<dbReference type="Pfam" id="PF01556">
    <property type="entry name" value="DnaJ_C"/>
    <property type="match status" value="1"/>
</dbReference>
<reference evidence="16 17" key="1">
    <citation type="submission" date="2017-07" db="EMBL/GenBank/DDBJ databases">
        <title>Draft whole genome sequences of clinical Proprionibacteriaceae strains.</title>
        <authorList>
            <person name="Bernier A.-M."/>
            <person name="Bernard K."/>
            <person name="Domingo M.-C."/>
        </authorList>
    </citation>
    <scope>NUCLEOTIDE SEQUENCE [LARGE SCALE GENOMIC DNA]</scope>
    <source>
        <strain evidence="16 17">NML 150081</strain>
    </source>
</reference>